<dbReference type="InterPro" id="IPR001958">
    <property type="entry name" value="Tet-R_TetA/multi-R_MdtG-like"/>
</dbReference>
<feature type="transmembrane region" description="Helical" evidence="6">
    <location>
        <begin position="155"/>
        <end position="180"/>
    </location>
</feature>
<keyword evidence="3 6" id="KW-0812">Transmembrane</keyword>
<protein>
    <submittedName>
        <fullName evidence="8">Inner membrane transport protein YdhP</fullName>
    </submittedName>
</protein>
<accession>A0ABT3DTB5</accession>
<feature type="transmembrane region" description="Helical" evidence="6">
    <location>
        <begin position="416"/>
        <end position="433"/>
    </location>
</feature>
<evidence type="ECO:0000256" key="2">
    <source>
        <dbReference type="ARBA" id="ARBA00022475"/>
    </source>
</evidence>
<feature type="transmembrane region" description="Helical" evidence="6">
    <location>
        <begin position="295"/>
        <end position="319"/>
    </location>
</feature>
<reference evidence="8 9" key="1">
    <citation type="submission" date="2022-06" db="EMBL/GenBank/DDBJ databases">
        <title>Dynamics of rice microbiomes reveals core vertical transmitted seed endophytes.</title>
        <authorList>
            <person name="Liao K."/>
            <person name="Zhang X."/>
        </authorList>
    </citation>
    <scope>NUCLEOTIDE SEQUENCE [LARGE SCALE GENOMIC DNA]</scope>
    <source>
        <strain evidence="8 9">YT10-10-1</strain>
    </source>
</reference>
<dbReference type="InterPro" id="IPR020846">
    <property type="entry name" value="MFS_dom"/>
</dbReference>
<dbReference type="PRINTS" id="PR01035">
    <property type="entry name" value="TCRTETA"/>
</dbReference>
<keyword evidence="4 6" id="KW-1133">Transmembrane helix</keyword>
<feature type="transmembrane region" description="Helical" evidence="6">
    <location>
        <begin position="350"/>
        <end position="368"/>
    </location>
</feature>
<evidence type="ECO:0000256" key="3">
    <source>
        <dbReference type="ARBA" id="ARBA00022692"/>
    </source>
</evidence>
<evidence type="ECO:0000256" key="1">
    <source>
        <dbReference type="ARBA" id="ARBA00004651"/>
    </source>
</evidence>
<evidence type="ECO:0000313" key="9">
    <source>
        <dbReference type="Proteomes" id="UP001320843"/>
    </source>
</evidence>
<dbReference type="CDD" id="cd17324">
    <property type="entry name" value="MFS_NepI_like"/>
    <property type="match status" value="1"/>
</dbReference>
<feature type="domain" description="Major facilitator superfamily (MFS) profile" evidence="7">
    <location>
        <begin position="64"/>
        <end position="438"/>
    </location>
</feature>
<dbReference type="InterPro" id="IPR011701">
    <property type="entry name" value="MFS"/>
</dbReference>
<proteinExistence type="predicted"/>
<feature type="transmembrane region" description="Helical" evidence="6">
    <location>
        <begin position="130"/>
        <end position="149"/>
    </location>
</feature>
<dbReference type="InterPro" id="IPR036259">
    <property type="entry name" value="MFS_trans_sf"/>
</dbReference>
<dbReference type="Proteomes" id="UP001320843">
    <property type="component" value="Unassembled WGS sequence"/>
</dbReference>
<dbReference type="Pfam" id="PF07690">
    <property type="entry name" value="MFS_1"/>
    <property type="match status" value="1"/>
</dbReference>
<gene>
    <name evidence="8" type="ORF">NB700_000816</name>
</gene>
<dbReference type="Gene3D" id="1.20.1250.20">
    <property type="entry name" value="MFS general substrate transporter like domains"/>
    <property type="match status" value="2"/>
</dbReference>
<feature type="transmembrane region" description="Helical" evidence="6">
    <location>
        <begin position="218"/>
        <end position="238"/>
    </location>
</feature>
<feature type="transmembrane region" description="Helical" evidence="6">
    <location>
        <begin position="389"/>
        <end position="410"/>
    </location>
</feature>
<dbReference type="EMBL" id="JANFWR010000004">
    <property type="protein sequence ID" value="MCW0398260.1"/>
    <property type="molecule type" value="Genomic_DNA"/>
</dbReference>
<feature type="transmembrane region" description="Helical" evidence="6">
    <location>
        <begin position="100"/>
        <end position="123"/>
    </location>
</feature>
<evidence type="ECO:0000259" key="7">
    <source>
        <dbReference type="PROSITE" id="PS50850"/>
    </source>
</evidence>
<keyword evidence="5 6" id="KW-0472">Membrane</keyword>
<evidence type="ECO:0000256" key="5">
    <source>
        <dbReference type="ARBA" id="ARBA00023136"/>
    </source>
</evidence>
<keyword evidence="2" id="KW-1003">Cell membrane</keyword>
<name>A0ABT3DTB5_9XANT</name>
<comment type="subcellular location">
    <subcellularLocation>
        <location evidence="1">Cell membrane</location>
        <topology evidence="1">Multi-pass membrane protein</topology>
    </subcellularLocation>
</comment>
<feature type="transmembrane region" description="Helical" evidence="6">
    <location>
        <begin position="259"/>
        <end position="283"/>
    </location>
</feature>
<dbReference type="PANTHER" id="PTHR43124">
    <property type="entry name" value="PURINE EFFLUX PUMP PBUE"/>
    <property type="match status" value="1"/>
</dbReference>
<keyword evidence="9" id="KW-1185">Reference proteome</keyword>
<evidence type="ECO:0000313" key="8">
    <source>
        <dbReference type="EMBL" id="MCW0398260.1"/>
    </source>
</evidence>
<organism evidence="8 9">
    <name type="scientific">Xanthomonas sacchari</name>
    <dbReference type="NCBI Taxonomy" id="56458"/>
    <lineage>
        <taxon>Bacteria</taxon>
        <taxon>Pseudomonadati</taxon>
        <taxon>Pseudomonadota</taxon>
        <taxon>Gammaproteobacteria</taxon>
        <taxon>Lysobacterales</taxon>
        <taxon>Lysobacteraceae</taxon>
        <taxon>Xanthomonas</taxon>
    </lineage>
</organism>
<dbReference type="PROSITE" id="PS50850">
    <property type="entry name" value="MFS"/>
    <property type="match status" value="1"/>
</dbReference>
<dbReference type="PANTHER" id="PTHR43124:SF3">
    <property type="entry name" value="CHLORAMPHENICOL EFFLUX PUMP RV0191"/>
    <property type="match status" value="1"/>
</dbReference>
<evidence type="ECO:0000256" key="4">
    <source>
        <dbReference type="ARBA" id="ARBA00022989"/>
    </source>
</evidence>
<comment type="caution">
    <text evidence="8">The sequence shown here is derived from an EMBL/GenBank/DDBJ whole genome shotgun (WGS) entry which is preliminary data.</text>
</comment>
<dbReference type="SUPFAM" id="SSF103473">
    <property type="entry name" value="MFS general substrate transporter"/>
    <property type="match status" value="1"/>
</dbReference>
<sequence>MLRRHLREGIATPGATSGTAQRGVAQAGLQDLLQCTIMGGPFLRDVRMTSSATVPLSRRGYVLILFALAMGGFAIGTSEFSTMGLMPYIGRGLVIDAPQVGHLISAYALGVVVGAPLLAILGARWSRRDLLLALMGFYAFGNLASAVAPDYHSMLLARFVAGLPHGAYFGVATLVAASIGPPDQRGAAVSRVLLGLNLAVLVGNPLATWLGQVAEWRYAYALVAAIAVLTVVLVWRLLPADPQEARPSPLRELRAFNRTQVWLALGIGAIGFAGMFCVFSYLAPTLMEVTGVSEHWIPVAMGAFGLGGLLGNLAGGWLFDRMQFRAVPLVLLWSLAVLLVFPLAATSPWAVLPAVVAVGSMGALAPVLQTRLMDVASDAQTLAAASNHAAFNLANALGPWLGGIAIGAGLGWTSTGYVGAAMAVGGLLIYLWARQAGRRAACAHAAG</sequence>
<evidence type="ECO:0000256" key="6">
    <source>
        <dbReference type="SAM" id="Phobius"/>
    </source>
</evidence>
<feature type="transmembrane region" description="Helical" evidence="6">
    <location>
        <begin position="192"/>
        <end position="212"/>
    </location>
</feature>
<dbReference type="InterPro" id="IPR050189">
    <property type="entry name" value="MFS_Efflux_Transporters"/>
</dbReference>
<feature type="transmembrane region" description="Helical" evidence="6">
    <location>
        <begin position="326"/>
        <end position="344"/>
    </location>
</feature>
<feature type="transmembrane region" description="Helical" evidence="6">
    <location>
        <begin position="60"/>
        <end position="80"/>
    </location>
</feature>